<evidence type="ECO:0000313" key="2">
    <source>
        <dbReference type="Proteomes" id="UP000054097"/>
    </source>
</evidence>
<reference evidence="1 2" key="1">
    <citation type="submission" date="2014-04" db="EMBL/GenBank/DDBJ databases">
        <authorList>
            <consortium name="DOE Joint Genome Institute"/>
            <person name="Kuo A."/>
            <person name="Zuccaro A."/>
            <person name="Kohler A."/>
            <person name="Nagy L.G."/>
            <person name="Floudas D."/>
            <person name="Copeland A."/>
            <person name="Barry K.W."/>
            <person name="Cichocki N."/>
            <person name="Veneault-Fourrey C."/>
            <person name="LaButti K."/>
            <person name="Lindquist E.A."/>
            <person name="Lipzen A."/>
            <person name="Lundell T."/>
            <person name="Morin E."/>
            <person name="Murat C."/>
            <person name="Sun H."/>
            <person name="Tunlid A."/>
            <person name="Henrissat B."/>
            <person name="Grigoriev I.V."/>
            <person name="Hibbett D.S."/>
            <person name="Martin F."/>
            <person name="Nordberg H.P."/>
            <person name="Cantor M.N."/>
            <person name="Hua S.X."/>
        </authorList>
    </citation>
    <scope>NUCLEOTIDE SEQUENCE [LARGE SCALE GENOMIC DNA]</scope>
    <source>
        <strain evidence="1 2">MAFF 305830</strain>
    </source>
</reference>
<evidence type="ECO:0000313" key="1">
    <source>
        <dbReference type="EMBL" id="KIM34455.1"/>
    </source>
</evidence>
<dbReference type="AlphaFoldDB" id="A0A0C3BCA1"/>
<accession>A0A0C3BCA1</accession>
<dbReference type="EMBL" id="KN824277">
    <property type="protein sequence ID" value="KIM34455.1"/>
    <property type="molecule type" value="Genomic_DNA"/>
</dbReference>
<gene>
    <name evidence="1" type="ORF">M408DRAFT_325853</name>
</gene>
<dbReference type="Proteomes" id="UP000054097">
    <property type="component" value="Unassembled WGS sequence"/>
</dbReference>
<name>A0A0C3BCA1_SERVB</name>
<sequence>MGVHGGIILANIRHSEEIVVGKKLVCQSLPLLGTLFGRTGYLTVSQPILTCSWNPTRARSHCPFH</sequence>
<protein>
    <submittedName>
        <fullName evidence="1">Uncharacterized protein</fullName>
    </submittedName>
</protein>
<keyword evidence="2" id="KW-1185">Reference proteome</keyword>
<organism evidence="1 2">
    <name type="scientific">Serendipita vermifera MAFF 305830</name>
    <dbReference type="NCBI Taxonomy" id="933852"/>
    <lineage>
        <taxon>Eukaryota</taxon>
        <taxon>Fungi</taxon>
        <taxon>Dikarya</taxon>
        <taxon>Basidiomycota</taxon>
        <taxon>Agaricomycotina</taxon>
        <taxon>Agaricomycetes</taxon>
        <taxon>Sebacinales</taxon>
        <taxon>Serendipitaceae</taxon>
        <taxon>Serendipita</taxon>
    </lineage>
</organism>
<proteinExistence type="predicted"/>
<reference evidence="2" key="2">
    <citation type="submission" date="2015-01" db="EMBL/GenBank/DDBJ databases">
        <title>Evolutionary Origins and Diversification of the Mycorrhizal Mutualists.</title>
        <authorList>
            <consortium name="DOE Joint Genome Institute"/>
            <consortium name="Mycorrhizal Genomics Consortium"/>
            <person name="Kohler A."/>
            <person name="Kuo A."/>
            <person name="Nagy L.G."/>
            <person name="Floudas D."/>
            <person name="Copeland A."/>
            <person name="Barry K.W."/>
            <person name="Cichocki N."/>
            <person name="Veneault-Fourrey C."/>
            <person name="LaButti K."/>
            <person name="Lindquist E.A."/>
            <person name="Lipzen A."/>
            <person name="Lundell T."/>
            <person name="Morin E."/>
            <person name="Murat C."/>
            <person name="Riley R."/>
            <person name="Ohm R."/>
            <person name="Sun H."/>
            <person name="Tunlid A."/>
            <person name="Henrissat B."/>
            <person name="Grigoriev I.V."/>
            <person name="Hibbett D.S."/>
            <person name="Martin F."/>
        </authorList>
    </citation>
    <scope>NUCLEOTIDE SEQUENCE [LARGE SCALE GENOMIC DNA]</scope>
    <source>
        <strain evidence="2">MAFF 305830</strain>
    </source>
</reference>
<dbReference type="HOGENOM" id="CLU_2851148_0_0_1"/>